<dbReference type="Proteomes" id="UP000005359">
    <property type="component" value="Unassembled WGS sequence"/>
</dbReference>
<name>B0G4F9_9FIRM</name>
<dbReference type="STRING" id="411461.DORFOR_01146"/>
<dbReference type="EMBL" id="AAXA02000011">
    <property type="protein sequence ID" value="EDR47611.1"/>
    <property type="molecule type" value="Genomic_DNA"/>
</dbReference>
<dbReference type="PaxDb" id="411461-DORFOR_01146"/>
<dbReference type="GeneID" id="92863014"/>
<sequence>MGEEKERLGIVFEKEHLADTVTVYLEDTGVFVVLPVKRVRKLQHQ</sequence>
<evidence type="ECO:0000313" key="2">
    <source>
        <dbReference type="Proteomes" id="UP000005359"/>
    </source>
</evidence>
<dbReference type="RefSeq" id="WP_005332004.1">
    <property type="nucleotide sequence ID" value="NZ_AAXA02000011.1"/>
</dbReference>
<proteinExistence type="predicted"/>
<dbReference type="AlphaFoldDB" id="B0G4F9"/>
<protein>
    <submittedName>
        <fullName evidence="1">Uncharacterized protein</fullName>
    </submittedName>
</protein>
<gene>
    <name evidence="1" type="ORF">DORFOR_01146</name>
</gene>
<evidence type="ECO:0000313" key="1">
    <source>
        <dbReference type="EMBL" id="EDR47611.1"/>
    </source>
</evidence>
<reference evidence="1 2" key="1">
    <citation type="submission" date="2007-10" db="EMBL/GenBank/DDBJ databases">
        <title>Draft genome sequence of Dorea formicigenerans(ATCC 27755).</title>
        <authorList>
            <person name="Sudarsanam P."/>
            <person name="Ley R."/>
            <person name="Guruge J."/>
            <person name="Turnbaugh P.J."/>
            <person name="Mahowald M."/>
            <person name="Liep D."/>
            <person name="Gordon J."/>
        </authorList>
    </citation>
    <scope>NUCLEOTIDE SEQUENCE [LARGE SCALE GENOMIC DNA]</scope>
    <source>
        <strain evidence="1 2">ATCC 27755</strain>
    </source>
</reference>
<comment type="caution">
    <text evidence="1">The sequence shown here is derived from an EMBL/GenBank/DDBJ whole genome shotgun (WGS) entry which is preliminary data.</text>
</comment>
<accession>B0G4F9</accession>
<reference evidence="1 2" key="2">
    <citation type="submission" date="2007-10" db="EMBL/GenBank/DDBJ databases">
        <authorList>
            <person name="Fulton L."/>
            <person name="Clifton S."/>
            <person name="Fulton B."/>
            <person name="Xu J."/>
            <person name="Minx P."/>
            <person name="Pepin K.H."/>
            <person name="Johnson M."/>
            <person name="Thiruvilangam P."/>
            <person name="Bhonagiri V."/>
            <person name="Nash W.E."/>
            <person name="Wang C."/>
            <person name="Mardis E.R."/>
            <person name="Wilson R.K."/>
        </authorList>
    </citation>
    <scope>NUCLEOTIDE SEQUENCE [LARGE SCALE GENOMIC DNA]</scope>
    <source>
        <strain evidence="1 2">ATCC 27755</strain>
    </source>
</reference>
<organism evidence="1 2">
    <name type="scientific">Dorea formicigenerans ATCC 27755</name>
    <dbReference type="NCBI Taxonomy" id="411461"/>
    <lineage>
        <taxon>Bacteria</taxon>
        <taxon>Bacillati</taxon>
        <taxon>Bacillota</taxon>
        <taxon>Clostridia</taxon>
        <taxon>Lachnospirales</taxon>
        <taxon>Lachnospiraceae</taxon>
        <taxon>Dorea</taxon>
    </lineage>
</organism>